<sequence length="1411" mass="158873">MLALRSHMLLHFAVRRPFTCVSRFLVTHSESSNRRSNGRAVPLASWNLPSQGVTPPKSPQGTALMEPTALCKSIVQAAKSSKKEWKAYIRRAVELSNRLTLKHIAIIVHSCSNSKLDSASMHTLLDGLAGTIVECLSKRDYATQSEHDSPLYKIYSILHGMKESQYRNQEILQLLKNATFEQITQINNQGHAGQLPPFLFEDLAGIIHSMCHLQADIPENEIEAFANTFISLYMMHSKGVITHRAFSIIFNTLERMSCHSTQLYRIAYEYMHKNINYISSMQNIAMIYCSLVKMKVAIDLEHAGNIRGQSATGAESMAPQACCSTDIMMTAASPSVISSVTSDIPSYGGSCFPTVDINICDMTILTEMVINKLLEPGIFTSTSEHLTKGLSNILSHSYQYVEKCDGDLKARYGILLERAITQVSQTNDVDCISLIHLMKYAIRLKKFDCAMLMLVSRKMNTAGMIAGPLEFAQHLTNIKKLSTSCPSDALNFQLHSMAIDNILHFDRRMAMPKVTPNVKPQRKRTLKDLIEAAARGSCREESLFISNDLYDYFHGPHAFSYCARTMAALSEFAVHKPALDLAQRMRTVMVNICQGTPHLEIESVASGLTALCRFRMKDDVLLHTLTSHVIRSISNNTEPCLLVQLLLSFARLGFPRNRSITRECITSFGVRGKTRSIKWKRKYSLYEKMSNRILLLLTEENMMKKLNIQATVNTVFAVTLSGMAERVPSVLCKLLKHLRRLSRNTIACVKRDKQLLTSLFVLEHVFRRGNRMVIKELERVKWLARKGKRKESDSVQAASITLSPVKDSSTLSGFHRDVWKKVSGSYNAFRSEVACKGGLYYTDIVVKKGPSKIHIEVDGPTHFYHATHEPTMISKLKHAVLKSVFLTLHCFGLSASIRIGVGSSTSNGLNGPAIAYPAFFVPSAAIRKPSKWRSFGQSVEDIVDCADIRHVANYNQYPSYVEGNYAFDHLDLNGKAIGLERGNVEHIVDLLEALSGIKKFCLLPRGRLSLVMRQDCYSNVVEAHKDLPLTCMSDFTLALIMHAKMSHNGARDWLLELIDRDYEVTRLATLVEGNIKSVKPFSKRTELEAAFHTLIKGNAFAKNEVTPFRWRYIPAQKLAEVSVRVVPLGKVVKWSFPLLHSTKPLQINTAVLKIMNDNASPDKNDVCKLGWCVLRTLDNVGIRTGSRKSPYDRSFPAIGSEQNTTTDACSSSSSSLQSNHLHEWNRKSIFISGSARSMGNMLLKLLYSLQESFLHTREPAALHSDSIAVAHYPYPNSFVVQKLHIYLNGDYYKYIPMLVMFIHQTGTFHLCTRDVPVQQKRKPLIWNPWQRSYMKRMGGLIPLSYSGVSFAETHHFDIKKKHVEQLLTTYKPLEHIDIAGYYNGKTDPTKRKVMSVIHIDHPNQYMVNIVA</sequence>
<organism evidence="2 3">
    <name type="scientific">Babesia gibsoni</name>
    <dbReference type="NCBI Taxonomy" id="33632"/>
    <lineage>
        <taxon>Eukaryota</taxon>
        <taxon>Sar</taxon>
        <taxon>Alveolata</taxon>
        <taxon>Apicomplexa</taxon>
        <taxon>Aconoidasida</taxon>
        <taxon>Piroplasmida</taxon>
        <taxon>Babesiidae</taxon>
        <taxon>Babesia</taxon>
    </lineage>
</organism>
<reference evidence="2" key="1">
    <citation type="submission" date="2023-08" db="EMBL/GenBank/DDBJ databases">
        <title>Draft sequence of the Babesia gibsoni genome.</title>
        <authorList>
            <person name="Yamagishi J.Y."/>
            <person name="Xuan X.X."/>
        </authorList>
    </citation>
    <scope>NUCLEOTIDE SEQUENCE</scope>
    <source>
        <strain evidence="2">Azabu</strain>
    </source>
</reference>
<keyword evidence="3" id="KW-1185">Reference proteome</keyword>
<comment type="caution">
    <text evidence="2">The sequence shown here is derived from an EMBL/GenBank/DDBJ whole genome shotgun (WGS) entry which is preliminary data.</text>
</comment>
<gene>
    <name evidence="2" type="ORF">BgAZ_500140</name>
</gene>
<evidence type="ECO:0000313" key="3">
    <source>
        <dbReference type="Proteomes" id="UP001230268"/>
    </source>
</evidence>
<accession>A0AAD8LHJ1</accession>
<evidence type="ECO:0008006" key="4">
    <source>
        <dbReference type="Google" id="ProtNLM"/>
    </source>
</evidence>
<evidence type="ECO:0000313" key="2">
    <source>
        <dbReference type="EMBL" id="KAK1441682.1"/>
    </source>
</evidence>
<name>A0AAD8LHJ1_BABGI</name>
<dbReference type="Proteomes" id="UP001230268">
    <property type="component" value="Unassembled WGS sequence"/>
</dbReference>
<feature type="region of interest" description="Disordered" evidence="1">
    <location>
        <begin position="1185"/>
        <end position="1216"/>
    </location>
</feature>
<feature type="compositionally biased region" description="Polar residues" evidence="1">
    <location>
        <begin position="1200"/>
        <end position="1209"/>
    </location>
</feature>
<protein>
    <recommendedName>
        <fullName evidence="4">RAP domain-containing protein</fullName>
    </recommendedName>
</protein>
<evidence type="ECO:0000256" key="1">
    <source>
        <dbReference type="SAM" id="MobiDB-lite"/>
    </source>
</evidence>
<dbReference type="EMBL" id="JAVEPI010000005">
    <property type="protein sequence ID" value="KAK1441682.1"/>
    <property type="molecule type" value="Genomic_DNA"/>
</dbReference>
<proteinExistence type="predicted"/>